<dbReference type="Pfam" id="PF14497">
    <property type="entry name" value="GST_C_3"/>
    <property type="match status" value="1"/>
</dbReference>
<dbReference type="Proteomes" id="UP001165122">
    <property type="component" value="Unassembled WGS sequence"/>
</dbReference>
<dbReference type="SUPFAM" id="SSF47616">
    <property type="entry name" value="GST C-terminal domain-like"/>
    <property type="match status" value="1"/>
</dbReference>
<dbReference type="PANTHER" id="PTHR11571">
    <property type="entry name" value="GLUTATHIONE S-TRANSFERASE"/>
    <property type="match status" value="1"/>
</dbReference>
<keyword evidence="4" id="KW-1185">Reference proteome</keyword>
<feature type="domain" description="GST N-terminal" evidence="1">
    <location>
        <begin position="5"/>
        <end position="84"/>
    </location>
</feature>
<dbReference type="GO" id="GO:0006749">
    <property type="term" value="P:glutathione metabolic process"/>
    <property type="evidence" value="ECO:0007669"/>
    <property type="project" value="TreeGrafter"/>
</dbReference>
<dbReference type="InterPro" id="IPR050213">
    <property type="entry name" value="GST_superfamily"/>
</dbReference>
<comment type="caution">
    <text evidence="3">The sequence shown here is derived from an EMBL/GenBank/DDBJ whole genome shotgun (WGS) entry which is preliminary data.</text>
</comment>
<dbReference type="PROSITE" id="PS50405">
    <property type="entry name" value="GST_CTER"/>
    <property type="match status" value="1"/>
</dbReference>
<dbReference type="Gene3D" id="3.40.30.10">
    <property type="entry name" value="Glutaredoxin"/>
    <property type="match status" value="1"/>
</dbReference>
<dbReference type="Pfam" id="PF02798">
    <property type="entry name" value="GST_N"/>
    <property type="match status" value="1"/>
</dbReference>
<sequence>MSSTQPLKLTYFGIQGPAEAIRLALAVSKTPFTDELIPGTEWKANKPMNSPWGQLPYLTLPSGEVYGQSDAILRYVGRLTGLLPTDIIEEFKVNELVGFIQQDLRDRKVGRSMSIKDPAEKAAYRAELNDDVLPKMLDSLVEKMDESGFLCLGHLTIADLCLYTFLNWISMGVVDGVDGKALVLGRPKLLGFMENLSGLEGVKEWNEEQRKGKIPIDFRA</sequence>
<reference evidence="4" key="1">
    <citation type="journal article" date="2023" name="Commun. Biol.">
        <title>Genome analysis of Parmales, the sister group of diatoms, reveals the evolutionary specialization of diatoms from phago-mixotrophs to photoautotrophs.</title>
        <authorList>
            <person name="Ban H."/>
            <person name="Sato S."/>
            <person name="Yoshikawa S."/>
            <person name="Yamada K."/>
            <person name="Nakamura Y."/>
            <person name="Ichinomiya M."/>
            <person name="Sato N."/>
            <person name="Blanc-Mathieu R."/>
            <person name="Endo H."/>
            <person name="Kuwata A."/>
            <person name="Ogata H."/>
        </authorList>
    </citation>
    <scope>NUCLEOTIDE SEQUENCE [LARGE SCALE GENOMIC DNA]</scope>
    <source>
        <strain evidence="4">NIES 3700</strain>
    </source>
</reference>
<feature type="domain" description="GST C-terminal" evidence="2">
    <location>
        <begin position="86"/>
        <end position="218"/>
    </location>
</feature>
<dbReference type="GO" id="GO:0004364">
    <property type="term" value="F:glutathione transferase activity"/>
    <property type="evidence" value="ECO:0007669"/>
    <property type="project" value="TreeGrafter"/>
</dbReference>
<dbReference type="SFLD" id="SFLDS00019">
    <property type="entry name" value="Glutathione_Transferase_(cytos"/>
    <property type="match status" value="1"/>
</dbReference>
<protein>
    <recommendedName>
        <fullName evidence="5">Glutathione S-transferase</fullName>
    </recommendedName>
</protein>
<dbReference type="InterPro" id="IPR004046">
    <property type="entry name" value="GST_C"/>
</dbReference>
<dbReference type="SUPFAM" id="SSF52833">
    <property type="entry name" value="Thioredoxin-like"/>
    <property type="match status" value="1"/>
</dbReference>
<dbReference type="OrthoDB" id="420389at2759"/>
<evidence type="ECO:0008006" key="5">
    <source>
        <dbReference type="Google" id="ProtNLM"/>
    </source>
</evidence>
<evidence type="ECO:0000259" key="1">
    <source>
        <dbReference type="PROSITE" id="PS50404"/>
    </source>
</evidence>
<evidence type="ECO:0000313" key="4">
    <source>
        <dbReference type="Proteomes" id="UP001165122"/>
    </source>
</evidence>
<evidence type="ECO:0000259" key="2">
    <source>
        <dbReference type="PROSITE" id="PS50405"/>
    </source>
</evidence>
<dbReference type="InterPro" id="IPR036282">
    <property type="entry name" value="Glutathione-S-Trfase_C_sf"/>
</dbReference>
<proteinExistence type="predicted"/>
<dbReference type="PANTHER" id="PTHR11571:SF252">
    <property type="entry name" value="GLUTATHIONE S-TRANSFERASE"/>
    <property type="match status" value="1"/>
</dbReference>
<dbReference type="InterPro" id="IPR004045">
    <property type="entry name" value="Glutathione_S-Trfase_N"/>
</dbReference>
<organism evidence="3 4">
    <name type="scientific">Triparma laevis f. longispina</name>
    <dbReference type="NCBI Taxonomy" id="1714387"/>
    <lineage>
        <taxon>Eukaryota</taxon>
        <taxon>Sar</taxon>
        <taxon>Stramenopiles</taxon>
        <taxon>Ochrophyta</taxon>
        <taxon>Bolidophyceae</taxon>
        <taxon>Parmales</taxon>
        <taxon>Triparmaceae</taxon>
        <taxon>Triparma</taxon>
    </lineage>
</organism>
<dbReference type="Gene3D" id="1.20.1050.10">
    <property type="match status" value="1"/>
</dbReference>
<evidence type="ECO:0000313" key="3">
    <source>
        <dbReference type="EMBL" id="GMI13876.1"/>
    </source>
</evidence>
<accession>A0A9W7FKV2</accession>
<dbReference type="PROSITE" id="PS50404">
    <property type="entry name" value="GST_NTER"/>
    <property type="match status" value="1"/>
</dbReference>
<dbReference type="InterPro" id="IPR010987">
    <property type="entry name" value="Glutathione-S-Trfase_C-like"/>
</dbReference>
<gene>
    <name evidence="3" type="ORF">TrLO_g9100</name>
</gene>
<dbReference type="InterPro" id="IPR036249">
    <property type="entry name" value="Thioredoxin-like_sf"/>
</dbReference>
<dbReference type="AlphaFoldDB" id="A0A9W7FKV2"/>
<dbReference type="EMBL" id="BRXW01000201">
    <property type="protein sequence ID" value="GMI13876.1"/>
    <property type="molecule type" value="Genomic_DNA"/>
</dbReference>
<dbReference type="CDD" id="cd03039">
    <property type="entry name" value="GST_N_Sigma_like"/>
    <property type="match status" value="1"/>
</dbReference>
<name>A0A9W7FKV2_9STRA</name>
<dbReference type="InterPro" id="IPR040079">
    <property type="entry name" value="Glutathione_S-Trfase"/>
</dbReference>